<evidence type="ECO:0008006" key="4">
    <source>
        <dbReference type="Google" id="ProtNLM"/>
    </source>
</evidence>
<evidence type="ECO:0000313" key="3">
    <source>
        <dbReference type="Proteomes" id="UP000244450"/>
    </source>
</evidence>
<keyword evidence="1" id="KW-0732">Signal</keyword>
<evidence type="ECO:0000256" key="1">
    <source>
        <dbReference type="SAM" id="SignalP"/>
    </source>
</evidence>
<proteinExistence type="predicted"/>
<dbReference type="EMBL" id="QCYK01000002">
    <property type="protein sequence ID" value="PUZ24716.1"/>
    <property type="molecule type" value="Genomic_DNA"/>
</dbReference>
<dbReference type="OrthoDB" id="2540540at2"/>
<feature type="chain" id="PRO_5015668422" description="Methane oxygenase PmoA" evidence="1">
    <location>
        <begin position="20"/>
        <end position="338"/>
    </location>
</feature>
<dbReference type="InterPro" id="IPR029475">
    <property type="entry name" value="DUF6807"/>
</dbReference>
<comment type="caution">
    <text evidence="2">The sequence shown here is derived from an EMBL/GenBank/DDBJ whole genome shotgun (WGS) entry which is preliminary data.</text>
</comment>
<dbReference type="RefSeq" id="WP_108686557.1">
    <property type="nucleotide sequence ID" value="NZ_QCYK01000002.1"/>
</dbReference>
<sequence>MKHCYALLPLLLLPYLLHAQHSHVTFNPAKTQAAIEVRLDGKYFCNFIYPENLEKPTLWPIFSPGGHMITRGWPPKAGERTDHPHHVGLWFNYESVNGLDFWNNSSAIPTDKKMHYGWIRHVVPTTHDSTLSYTANWENQAGHVLLKEATSLTFSGNKTMRIIDRTTTLTAQGDTVHFPDTKDGLLGLRVVRSLELPDSAKTFTDVHGNVTTTAATGADATGNYLTSMGKTGNDAWGTRGEWCMLYGKVQGENVAIVIIDQKDNPGFPTYWHARNYGLFAANPLGQKVFSNGARSLNFSLAPGASATFRYRVIIFSGPVPTAEAINAQAARFNTPYKP</sequence>
<gene>
    <name evidence="2" type="ORF">DCC81_10230</name>
</gene>
<reference evidence="2 3" key="1">
    <citation type="submission" date="2018-04" db="EMBL/GenBank/DDBJ databases">
        <title>Chitinophaga fuyangensis sp. nov., isolated from soil in a chemical factory.</title>
        <authorList>
            <person name="Chen K."/>
        </authorList>
    </citation>
    <scope>NUCLEOTIDE SEQUENCE [LARGE SCALE GENOMIC DNA]</scope>
    <source>
        <strain evidence="2 3">LY-1</strain>
    </source>
</reference>
<organism evidence="2 3">
    <name type="scientific">Chitinophaga parva</name>
    <dbReference type="NCBI Taxonomy" id="2169414"/>
    <lineage>
        <taxon>Bacteria</taxon>
        <taxon>Pseudomonadati</taxon>
        <taxon>Bacteroidota</taxon>
        <taxon>Chitinophagia</taxon>
        <taxon>Chitinophagales</taxon>
        <taxon>Chitinophagaceae</taxon>
        <taxon>Chitinophaga</taxon>
    </lineage>
</organism>
<accession>A0A2T7BEK7</accession>
<protein>
    <recommendedName>
        <fullName evidence="4">Methane oxygenase PmoA</fullName>
    </recommendedName>
</protein>
<feature type="signal peptide" evidence="1">
    <location>
        <begin position="1"/>
        <end position="19"/>
    </location>
</feature>
<evidence type="ECO:0000313" key="2">
    <source>
        <dbReference type="EMBL" id="PUZ24716.1"/>
    </source>
</evidence>
<dbReference type="AlphaFoldDB" id="A0A2T7BEK7"/>
<dbReference type="Pfam" id="PF14100">
    <property type="entry name" value="DUF6807"/>
    <property type="match status" value="1"/>
</dbReference>
<dbReference type="Proteomes" id="UP000244450">
    <property type="component" value="Unassembled WGS sequence"/>
</dbReference>
<keyword evidence="3" id="KW-1185">Reference proteome</keyword>
<name>A0A2T7BEK7_9BACT</name>